<comment type="caution">
    <text evidence="12">The sequence shown here is derived from an EMBL/GenBank/DDBJ whole genome shotgun (WGS) entry which is preliminary data.</text>
</comment>
<name>A0ABR3JBM6_9AGAR</name>
<keyword evidence="3" id="KW-0349">Heme</keyword>
<dbReference type="InterPro" id="IPR048328">
    <property type="entry name" value="Dyp_perox_C"/>
</dbReference>
<evidence type="ECO:0000313" key="13">
    <source>
        <dbReference type="Proteomes" id="UP001556367"/>
    </source>
</evidence>
<dbReference type="PROSITE" id="PS51404">
    <property type="entry name" value="DYP_PEROXIDASE"/>
    <property type="match status" value="1"/>
</dbReference>
<organism evidence="12 13">
    <name type="scientific">Hohenbuehelia grisea</name>
    <dbReference type="NCBI Taxonomy" id="104357"/>
    <lineage>
        <taxon>Eukaryota</taxon>
        <taxon>Fungi</taxon>
        <taxon>Dikarya</taxon>
        <taxon>Basidiomycota</taxon>
        <taxon>Agaricomycotina</taxon>
        <taxon>Agaricomycetes</taxon>
        <taxon>Agaricomycetidae</taxon>
        <taxon>Agaricales</taxon>
        <taxon>Pleurotineae</taxon>
        <taxon>Pleurotaceae</taxon>
        <taxon>Hohenbuehelia</taxon>
    </lineage>
</organism>
<dbReference type="PANTHER" id="PTHR30521:SF4">
    <property type="entry name" value="DEFERROCHELATASE"/>
    <property type="match status" value="1"/>
</dbReference>
<evidence type="ECO:0000256" key="6">
    <source>
        <dbReference type="ARBA" id="ARBA00023002"/>
    </source>
</evidence>
<keyword evidence="6" id="KW-0560">Oxidoreductase</keyword>
<dbReference type="SUPFAM" id="SSF54909">
    <property type="entry name" value="Dimeric alpha+beta barrel"/>
    <property type="match status" value="1"/>
</dbReference>
<evidence type="ECO:0000256" key="9">
    <source>
        <dbReference type="SAM" id="SignalP"/>
    </source>
</evidence>
<evidence type="ECO:0000259" key="11">
    <source>
        <dbReference type="Pfam" id="PF21105"/>
    </source>
</evidence>
<feature type="chain" id="PRO_5045916291" evidence="9">
    <location>
        <begin position="25"/>
        <end position="516"/>
    </location>
</feature>
<comment type="cofactor">
    <cofactor evidence="1">
        <name>heme b</name>
        <dbReference type="ChEBI" id="CHEBI:60344"/>
    </cofactor>
</comment>
<feature type="signal peptide" evidence="9">
    <location>
        <begin position="1"/>
        <end position="24"/>
    </location>
</feature>
<dbReference type="Proteomes" id="UP001556367">
    <property type="component" value="Unassembled WGS sequence"/>
</dbReference>
<evidence type="ECO:0000256" key="8">
    <source>
        <dbReference type="ARBA" id="ARBA00025737"/>
    </source>
</evidence>
<accession>A0ABR3JBM6</accession>
<comment type="similarity">
    <text evidence="8">Belongs to the DyP-type peroxidase family.</text>
</comment>
<feature type="domain" description="DyP dimeric alpha+beta barrel" evidence="11">
    <location>
        <begin position="75"/>
        <end position="224"/>
    </location>
</feature>
<gene>
    <name evidence="12" type="ORF">HGRIS_007122</name>
</gene>
<feature type="domain" description="Dyp-type peroxidase C-terminal" evidence="10">
    <location>
        <begin position="368"/>
        <end position="445"/>
    </location>
</feature>
<dbReference type="Pfam" id="PF21105">
    <property type="entry name" value="DyP_N"/>
    <property type="match status" value="1"/>
</dbReference>
<evidence type="ECO:0000256" key="7">
    <source>
        <dbReference type="ARBA" id="ARBA00023004"/>
    </source>
</evidence>
<dbReference type="PANTHER" id="PTHR30521">
    <property type="entry name" value="DEFERROCHELATASE/PEROXIDASE"/>
    <property type="match status" value="1"/>
</dbReference>
<keyword evidence="7" id="KW-0408">Iron</keyword>
<sequence>MWSSFKFGLAVSFLLPYALLPGYGYVPKTGLIARQKENNGSDNFLFDYPGQTKLPSLEDLIRLNSTNGTFLPVDDIQGDILIGMKKPKQLFFFYQINDAPMFKAVLRRLIYPFITSTSQLICTTCPPIKVMLNVAWNAPGLKKLNVFDDLLDPHFNLGQVADADALGDVPGRKTWVPPLAANKTHGVFLIASDDDAAILALLNQITTWLGTSITEIYRLSGAHRTGAMEGHEHFGFLDGISQPAVAGFATSVMPGQSLIFPGTILTNVLGDPNLGARPGWTKHGSFLAFRQLQQFVPEFDQYLLNNALNDPSASLTVAQGAELLGARMVGRWKSGAPIDLHPLVDNPAVGADPNQNNNFDFNHPLPFNINTDQKRCPWSAHIRKTNPRADQPSLGNHIMRAGIPYGRDTTKAEFKANKTRTERGLAFVSYQSVIDNGYRFQQKAWANDINFVPGKSDPTPGHDPIFGQNGGSTRFSSGLDPWNPAKDFKLKDFVVSRGGEYFFSPSMSAILNPIAL</sequence>
<evidence type="ECO:0000256" key="2">
    <source>
        <dbReference type="ARBA" id="ARBA00022559"/>
    </source>
</evidence>
<evidence type="ECO:0000256" key="1">
    <source>
        <dbReference type="ARBA" id="ARBA00001970"/>
    </source>
</evidence>
<evidence type="ECO:0000259" key="10">
    <source>
        <dbReference type="Pfam" id="PF20628"/>
    </source>
</evidence>
<dbReference type="EMBL" id="JASNQZ010000010">
    <property type="protein sequence ID" value="KAL0952905.1"/>
    <property type="molecule type" value="Genomic_DNA"/>
</dbReference>
<dbReference type="InterPro" id="IPR006314">
    <property type="entry name" value="Dyp_peroxidase"/>
</dbReference>
<dbReference type="NCBIfam" id="TIGR01413">
    <property type="entry name" value="Dyp_perox_fam"/>
    <property type="match status" value="1"/>
</dbReference>
<evidence type="ECO:0000256" key="4">
    <source>
        <dbReference type="ARBA" id="ARBA00022723"/>
    </source>
</evidence>
<keyword evidence="13" id="KW-1185">Reference proteome</keyword>
<protein>
    <submittedName>
        <fullName evidence="12">Uncharacterized protein</fullName>
    </submittedName>
</protein>
<dbReference type="InterPro" id="IPR049509">
    <property type="entry name" value="DyP_N"/>
</dbReference>
<evidence type="ECO:0000256" key="3">
    <source>
        <dbReference type="ARBA" id="ARBA00022617"/>
    </source>
</evidence>
<evidence type="ECO:0000313" key="12">
    <source>
        <dbReference type="EMBL" id="KAL0952905.1"/>
    </source>
</evidence>
<dbReference type="Pfam" id="PF20628">
    <property type="entry name" value="Dyp_perox_C"/>
    <property type="match status" value="1"/>
</dbReference>
<keyword evidence="2" id="KW-0575">Peroxidase</keyword>
<proteinExistence type="inferred from homology"/>
<reference evidence="13" key="1">
    <citation type="submission" date="2024-06" db="EMBL/GenBank/DDBJ databases">
        <title>Multi-omics analyses provide insights into the biosynthesis of the anticancer antibiotic pleurotin in Hohenbuehelia grisea.</title>
        <authorList>
            <person name="Weaver J.A."/>
            <person name="Alberti F."/>
        </authorList>
    </citation>
    <scope>NUCLEOTIDE SEQUENCE [LARGE SCALE GENOMIC DNA]</scope>
    <source>
        <strain evidence="13">T-177</strain>
    </source>
</reference>
<keyword evidence="4" id="KW-0479">Metal-binding</keyword>
<evidence type="ECO:0000256" key="5">
    <source>
        <dbReference type="ARBA" id="ARBA00022729"/>
    </source>
</evidence>
<keyword evidence="5 9" id="KW-0732">Signal</keyword>
<dbReference type="InterPro" id="IPR011008">
    <property type="entry name" value="Dimeric_a/b-barrel"/>
</dbReference>